<dbReference type="PROSITE" id="PS51257">
    <property type="entry name" value="PROKAR_LIPOPROTEIN"/>
    <property type="match status" value="1"/>
</dbReference>
<protein>
    <submittedName>
        <fullName evidence="2">Uncharacterized protein</fullName>
    </submittedName>
</protein>
<evidence type="ECO:0000256" key="1">
    <source>
        <dbReference type="SAM" id="Phobius"/>
    </source>
</evidence>
<feature type="transmembrane region" description="Helical" evidence="1">
    <location>
        <begin position="73"/>
        <end position="94"/>
    </location>
</feature>
<dbReference type="EMBL" id="RQYT01000054">
    <property type="protein sequence ID" value="RRD48115.1"/>
    <property type="molecule type" value="Genomic_DNA"/>
</dbReference>
<keyword evidence="1" id="KW-1133">Transmembrane helix</keyword>
<dbReference type="OrthoDB" id="4991515at2"/>
<dbReference type="Proteomes" id="UP000280935">
    <property type="component" value="Unassembled WGS sequence"/>
</dbReference>
<evidence type="ECO:0000313" key="2">
    <source>
        <dbReference type="EMBL" id="RRD48115.1"/>
    </source>
</evidence>
<feature type="transmembrane region" description="Helical" evidence="1">
    <location>
        <begin position="20"/>
        <end position="41"/>
    </location>
</feature>
<gene>
    <name evidence="2" type="ORF">EII35_14375</name>
</gene>
<name>A0A3P1WPE4_9ACTN</name>
<keyword evidence="1" id="KW-0472">Membrane</keyword>
<evidence type="ECO:0000313" key="3">
    <source>
        <dbReference type="Proteomes" id="UP000280935"/>
    </source>
</evidence>
<sequence length="130" mass="13525">MTPRRIDGDRLGRWSLRLDAGYCAVLGVALACSAGWVTRAVAIPPSLVAAVGVAVVVWAAGIVWMLRRLRLTSALRIVMVANTVAAVAVSLVSVTAATPLAMIAVLAIAIDVALFAASQAVALRPWPQLL</sequence>
<feature type="transmembrane region" description="Helical" evidence="1">
    <location>
        <begin position="100"/>
        <end position="123"/>
    </location>
</feature>
<proteinExistence type="predicted"/>
<keyword evidence="1" id="KW-0812">Transmembrane</keyword>
<reference evidence="2 3" key="1">
    <citation type="submission" date="2018-11" db="EMBL/GenBank/DDBJ databases">
        <title>Genomes From Bacteria Associated with the Canine Oral Cavity: a Test Case for Automated Genome-Based Taxonomic Assignment.</title>
        <authorList>
            <person name="Coil D.A."/>
            <person name="Jospin G."/>
            <person name="Darling A.E."/>
            <person name="Wallis C."/>
            <person name="Davis I.J."/>
            <person name="Harris S."/>
            <person name="Eisen J.A."/>
            <person name="Holcombe L.J."/>
            <person name="O'Flynn C."/>
        </authorList>
    </citation>
    <scope>NUCLEOTIDE SEQUENCE [LARGE SCALE GENOMIC DNA]</scope>
    <source>
        <strain evidence="2 3">OH2822_COT-296</strain>
    </source>
</reference>
<feature type="transmembrane region" description="Helical" evidence="1">
    <location>
        <begin position="47"/>
        <end position="66"/>
    </location>
</feature>
<organism evidence="2 3">
    <name type="scientific">Arachnia propionica</name>
    <dbReference type="NCBI Taxonomy" id="1750"/>
    <lineage>
        <taxon>Bacteria</taxon>
        <taxon>Bacillati</taxon>
        <taxon>Actinomycetota</taxon>
        <taxon>Actinomycetes</taxon>
        <taxon>Propionibacteriales</taxon>
        <taxon>Propionibacteriaceae</taxon>
        <taxon>Arachnia</taxon>
    </lineage>
</organism>
<dbReference type="RefSeq" id="WP_125229155.1">
    <property type="nucleotide sequence ID" value="NZ_RQYT01000054.1"/>
</dbReference>
<dbReference type="AlphaFoldDB" id="A0A3P1WPE4"/>
<accession>A0A3P1WPE4</accession>
<comment type="caution">
    <text evidence="2">The sequence shown here is derived from an EMBL/GenBank/DDBJ whole genome shotgun (WGS) entry which is preliminary data.</text>
</comment>